<comment type="caution">
    <text evidence="1">The sequence shown here is derived from an EMBL/GenBank/DDBJ whole genome shotgun (WGS) entry which is preliminary data.</text>
</comment>
<accession>D4RXM4</accession>
<name>D4RXM4_9FIRM</name>
<sequence>MNTEGVKSMIKNKKAKRLLAGVLGMATLLVVFLVGCGKKDDNLKDNKYIKVLPDRIKDDEYIICTNTYNMNIVDGISSHTSVGLKVLSDKPIESKDVNAEVATNNGYEVSCSDSQLCEGLFDEYVCLIYNNTDWKEFSELELNNPEEFAKMKDEITKEYSRLKESDFPSYYVTNITVRFNDIKEEEVINSIDVDIKGNKKTVDIGNVRLIKLAEEFDVGEYALEAGSIFFGMVNIQPNKDGTIKPPRLEYNAKDDVIIKNISLIAPTEGTTIDSIEVESLADDNAISQKWKDGMELPVKAGETIGMDIVLKDEEFVGKLAYTVNEEILVEYEQNGNLYATKVGINCETRHSEQLLYAIYKDNLGEKVQEYFKEYLKR</sequence>
<dbReference type="AlphaFoldDB" id="D4RXM4"/>
<dbReference type="STRING" id="45851.BHV86_02995"/>
<gene>
    <name evidence="1" type="ORF">BUTYVIB_00575</name>
</gene>
<dbReference type="Proteomes" id="UP000006238">
    <property type="component" value="Unassembled WGS sequence"/>
</dbReference>
<protein>
    <submittedName>
        <fullName evidence="1">Uncharacterized protein</fullName>
    </submittedName>
</protein>
<evidence type="ECO:0000313" key="1">
    <source>
        <dbReference type="EMBL" id="EFF69386.1"/>
    </source>
</evidence>
<evidence type="ECO:0000313" key="2">
    <source>
        <dbReference type="Proteomes" id="UP000006238"/>
    </source>
</evidence>
<organism evidence="1 2">
    <name type="scientific">Eshraghiella crossota DSM 2876</name>
    <dbReference type="NCBI Taxonomy" id="511680"/>
    <lineage>
        <taxon>Bacteria</taxon>
        <taxon>Bacillati</taxon>
        <taxon>Bacillota</taxon>
        <taxon>Clostridia</taxon>
        <taxon>Lachnospirales</taxon>
        <taxon>Lachnospiraceae</taxon>
        <taxon>Eshraghiella</taxon>
    </lineage>
</organism>
<dbReference type="HOGENOM" id="CLU_732951_0_0_9"/>
<dbReference type="EMBL" id="ABWN01000019">
    <property type="protein sequence ID" value="EFF69386.1"/>
    <property type="molecule type" value="Genomic_DNA"/>
</dbReference>
<reference evidence="1 2" key="1">
    <citation type="submission" date="2010-02" db="EMBL/GenBank/DDBJ databases">
        <authorList>
            <person name="Weinstock G."/>
            <person name="Sodergren E."/>
            <person name="Clifton S."/>
            <person name="Fulton L."/>
            <person name="Fulton B."/>
            <person name="Courtney L."/>
            <person name="Fronick C."/>
            <person name="Harrison M."/>
            <person name="Strong C."/>
            <person name="Farmer C."/>
            <person name="Delahaunty K."/>
            <person name="Markovic C."/>
            <person name="Hall O."/>
            <person name="Minx P."/>
            <person name="Tomlinson C."/>
            <person name="Mitreva M."/>
            <person name="Nelson J."/>
            <person name="Hou S."/>
            <person name="Wollam A."/>
            <person name="Pepin K.H."/>
            <person name="Johnson M."/>
            <person name="Bhonagiri V."/>
            <person name="Zhang X."/>
            <person name="Suruliraj S."/>
            <person name="Warren W."/>
            <person name="Chinwalla A."/>
            <person name="Mardis E.R."/>
            <person name="Wilson R.K."/>
        </authorList>
    </citation>
    <scope>NUCLEOTIDE SEQUENCE [LARGE SCALE GENOMIC DNA]</scope>
    <source>
        <strain evidence="1 2">DSM 2876</strain>
    </source>
</reference>
<keyword evidence="2" id="KW-1185">Reference proteome</keyword>
<proteinExistence type="predicted"/>